<dbReference type="EMBL" id="CP140152">
    <property type="protein sequence ID" value="WQH03962.1"/>
    <property type="molecule type" value="Genomic_DNA"/>
</dbReference>
<reference evidence="2 3" key="1">
    <citation type="submission" date="2023-11" db="EMBL/GenBank/DDBJ databases">
        <title>MicrobeMod: A computational toolkit for identifying prokaryotic methylation and restriction-modification with nanopore sequencing.</title>
        <authorList>
            <person name="Crits-Christoph A."/>
            <person name="Kang S.C."/>
            <person name="Lee H."/>
            <person name="Ostrov N."/>
        </authorList>
    </citation>
    <scope>NUCLEOTIDE SEQUENCE [LARGE SCALE GENOMIC DNA]</scope>
    <source>
        <strain evidence="2 3">ATCC 25935</strain>
    </source>
</reference>
<evidence type="ECO:0000313" key="3">
    <source>
        <dbReference type="Proteomes" id="UP001326110"/>
    </source>
</evidence>
<accession>A0ABZ0XXH3</accession>
<name>A0ABZ0XXH3_9BURK</name>
<gene>
    <name evidence="2" type="ORF">SR858_23395</name>
</gene>
<protein>
    <submittedName>
        <fullName evidence="2">DUF3016 domain-containing protein</fullName>
    </submittedName>
</protein>
<feature type="signal peptide" evidence="1">
    <location>
        <begin position="1"/>
        <end position="24"/>
    </location>
</feature>
<dbReference type="GeneID" id="43164927"/>
<sequence length="165" mass="18794">MRPMIKSSLAALVLLAATTGAAWAQVSVSYDKPDEFIDVPRSPIDRERMLKDFTQYFSTFDKKLPAGQQLKIEVLDIDLAGRLWPRRSGGDDIRVMNGGADWPHMKLRYTLEENGAVLRSGESDLSNMMYQQRATRLSDSDPMRYEKQMIDDWFEKTITSKVAAN</sequence>
<dbReference type="RefSeq" id="WP_019923311.1">
    <property type="nucleotide sequence ID" value="NZ_CP140152.1"/>
</dbReference>
<keyword evidence="1" id="KW-0732">Signal</keyword>
<organism evidence="2 3">
    <name type="scientific">Duganella zoogloeoides</name>
    <dbReference type="NCBI Taxonomy" id="75659"/>
    <lineage>
        <taxon>Bacteria</taxon>
        <taxon>Pseudomonadati</taxon>
        <taxon>Pseudomonadota</taxon>
        <taxon>Betaproteobacteria</taxon>
        <taxon>Burkholderiales</taxon>
        <taxon>Oxalobacteraceae</taxon>
        <taxon>Telluria group</taxon>
        <taxon>Duganella</taxon>
    </lineage>
</organism>
<feature type="chain" id="PRO_5046645372" evidence="1">
    <location>
        <begin position="25"/>
        <end position="165"/>
    </location>
</feature>
<evidence type="ECO:0000256" key="1">
    <source>
        <dbReference type="SAM" id="SignalP"/>
    </source>
</evidence>
<keyword evidence="3" id="KW-1185">Reference proteome</keyword>
<dbReference type="Pfam" id="PF11454">
    <property type="entry name" value="DUF3016"/>
    <property type="match status" value="1"/>
</dbReference>
<dbReference type="Proteomes" id="UP001326110">
    <property type="component" value="Chromosome"/>
</dbReference>
<proteinExistence type="predicted"/>
<evidence type="ECO:0000313" key="2">
    <source>
        <dbReference type="EMBL" id="WQH03962.1"/>
    </source>
</evidence>
<dbReference type="InterPro" id="IPR021557">
    <property type="entry name" value="DUF3016"/>
</dbReference>